<evidence type="ECO:0008006" key="3">
    <source>
        <dbReference type="Google" id="ProtNLM"/>
    </source>
</evidence>
<organism evidence="1 2">
    <name type="scientific">Sinorhizobium sojae CCBAU 05684</name>
    <dbReference type="NCBI Taxonomy" id="716928"/>
    <lineage>
        <taxon>Bacteria</taxon>
        <taxon>Pseudomonadati</taxon>
        <taxon>Pseudomonadota</taxon>
        <taxon>Alphaproteobacteria</taxon>
        <taxon>Hyphomicrobiales</taxon>
        <taxon>Rhizobiaceae</taxon>
        <taxon>Sinorhizobium/Ensifer group</taxon>
        <taxon>Sinorhizobium</taxon>
    </lineage>
</organism>
<proteinExistence type="predicted"/>
<evidence type="ECO:0000313" key="2">
    <source>
        <dbReference type="Proteomes" id="UP000217211"/>
    </source>
</evidence>
<protein>
    <recommendedName>
        <fullName evidence="3">Anti-sigma factor NepR domain-containing protein</fullName>
    </recommendedName>
</protein>
<sequence>MRMSGTKVPAVGDRAIDEQITLLMEEIQREAVPERLLELAQRLQKALNARTK</sequence>
<keyword evidence="2" id="KW-1185">Reference proteome</keyword>
<dbReference type="Proteomes" id="UP000217211">
    <property type="component" value="Plasmid pSJ05684b"/>
</dbReference>
<accession>A0A249PK08</accession>
<geneLocation type="plasmid" evidence="2">
    <name>psj05684b</name>
</geneLocation>
<reference evidence="1 2" key="1">
    <citation type="submission" date="2017-08" db="EMBL/GenBank/DDBJ databases">
        <title>Multipartite genome sequences of Sinorhizobium species nodulating soybeans.</title>
        <authorList>
            <person name="Tian C.F."/>
        </authorList>
    </citation>
    <scope>NUCLEOTIDE SEQUENCE [LARGE SCALE GENOMIC DNA]</scope>
    <source>
        <strain evidence="1 2">CCBAU 05684</strain>
        <plasmid evidence="2">psj05684b</plasmid>
    </source>
</reference>
<name>A0A249PK08_9HYPH</name>
<gene>
    <name evidence="1" type="ORF">SJ05684_b51000</name>
</gene>
<keyword evidence="1" id="KW-0614">Plasmid</keyword>
<dbReference type="KEGG" id="esj:SJ05684_b51000"/>
<dbReference type="EMBL" id="CP023068">
    <property type="protein sequence ID" value="ASY66082.1"/>
    <property type="molecule type" value="Genomic_DNA"/>
</dbReference>
<evidence type="ECO:0000313" key="1">
    <source>
        <dbReference type="EMBL" id="ASY66082.1"/>
    </source>
</evidence>
<dbReference type="AlphaFoldDB" id="A0A249PK08"/>